<feature type="compositionally biased region" description="Basic and acidic residues" evidence="2">
    <location>
        <begin position="664"/>
        <end position="743"/>
    </location>
</feature>
<keyword evidence="5" id="KW-1185">Reference proteome</keyword>
<dbReference type="InParanoid" id="A0A077ZTG2"/>
<evidence type="ECO:0000256" key="2">
    <source>
        <dbReference type="SAM" id="MobiDB-lite"/>
    </source>
</evidence>
<feature type="compositionally biased region" description="Basic and acidic residues" evidence="2">
    <location>
        <begin position="829"/>
        <end position="840"/>
    </location>
</feature>
<feature type="chain" id="PRO_5001729025" evidence="3">
    <location>
        <begin position="27"/>
        <end position="1154"/>
    </location>
</feature>
<feature type="region of interest" description="Disordered" evidence="2">
    <location>
        <begin position="810"/>
        <end position="841"/>
    </location>
</feature>
<dbReference type="OMA" id="QQRDDTP"/>
<feature type="compositionally biased region" description="Acidic residues" evidence="2">
    <location>
        <begin position="755"/>
        <end position="773"/>
    </location>
</feature>
<feature type="compositionally biased region" description="Basic and acidic residues" evidence="2">
    <location>
        <begin position="774"/>
        <end position="786"/>
    </location>
</feature>
<dbReference type="EMBL" id="CCKQ01001681">
    <property type="protein sequence ID" value="CDW72804.1"/>
    <property type="molecule type" value="Genomic_DNA"/>
</dbReference>
<sequence>MRHSKKGVSQIYLVFSILAALNHVNGARVTSMIQSQATSLSTLSGASSTKVVCQTFLENLLNDNDMKNNPTQVLLNFEEQFCHSQSDQFQKAVIPYFCYYTGLNLINSISALTDQTKKSSTIFSFCETFGDGYQQRKRLISKVYMDQDQESFNTKCVDFYDYNYDKDLSKFDPLDMSDRLESFYFCDSLFKMIQVLKTHKKDQLADIIRYSYIMSLQTFIETYQANDYGRCEEIEAQKDTFCSDFFEWRSDFALWTAKQSQQICGKVTLSAKEQPDIQDMCAYTITRVYGMYNQYMNKILDNILSKEIQALNQELDKQIQSQHKKEEQTQVNLDKITKWLDELKVKSEQETRQKDIQLLNERLREIQIEKAQKVKAIDSILSFLDDLKDAKEQKEYKEMESNLKDELKNLGKEEEKIINNTQPETIKIIEQRVDQFIEDVEKQKGDDAINQMKEAVKIFDDNSSKKVVDFLQTLIDQQEYNKHDNKNKGTRDTSVYKNQYSSAKEVDRSKQETSSVIDSNPRQEINLQDNQNPNVSITPKLLNQSKFSFGDLEQVLSFLDKVILKMNLKTYKEIKQQVVEKERESKLKDIANAKEKAADDEEDEDEKSQIKDTSDSKQIFQENLKKVLKFLDDAIIRKSQKLKSSDVSKVEEFIESIYNNYDLNRKNEKEKEQEQEKVIEKEKDKEKEDKNEKVENSKQKEINEESKETKKEQSVESKIEQINKFLDKAEEMQKQKQKSDNNKSKKKKINKKVYEEEDDEQEEEEEDNDEEEEVEKKVISESKDVESSSIVSDKLKKINEFLDKTIVNSKSKQVKDHQKNDTPVAVVEKPTEHTDKKEDTSSAQIVANLQKVNQFIDYLFEQEQFNKKLQKVEDFIDKQIKEEKIDSSTLKEVKSIVTEEAKKDDTDTQLKKVLDFIDKLIAAKKNDESKVKEQKQKTDTSERQREIDSLIKEEKNEESKDNEDEEEEEEEEDEDEEEEVEDEGEEEEEEEDDSDDDEVEEVVEKTKEKKYGNKQKKKVVDKKEEEKIEQEISNISDLSDLRDFLTTMIRQTSDDENDSDKKEKLQQLRDVIDEYSVKQKQEKVDNFLDQLIKKNAKGRVAQAKLSMNDVSAFINDYEKQLVQSRVQTKASSKIEDEEDNFSFLLDDFDKIKNK</sequence>
<reference evidence="4 5" key="1">
    <citation type="submission" date="2014-06" db="EMBL/GenBank/DDBJ databases">
        <authorList>
            <person name="Swart Estienne"/>
        </authorList>
    </citation>
    <scope>NUCLEOTIDE SEQUENCE [LARGE SCALE GENOMIC DNA]</scope>
    <source>
        <strain evidence="4 5">130c</strain>
    </source>
</reference>
<feature type="compositionally biased region" description="Basic and acidic residues" evidence="2">
    <location>
        <begin position="1002"/>
        <end position="1011"/>
    </location>
</feature>
<keyword evidence="1" id="KW-0175">Coiled coil</keyword>
<accession>A0A077ZTG2</accession>
<feature type="compositionally biased region" description="Basic and acidic residues" evidence="2">
    <location>
        <begin position="926"/>
        <end position="959"/>
    </location>
</feature>
<proteinExistence type="predicted"/>
<feature type="region of interest" description="Disordered" evidence="2">
    <location>
        <begin position="590"/>
        <end position="615"/>
    </location>
</feature>
<feature type="region of interest" description="Disordered" evidence="2">
    <location>
        <begin position="481"/>
        <end position="532"/>
    </location>
</feature>
<protein>
    <submittedName>
        <fullName evidence="4">Uncharacterized protein</fullName>
    </submittedName>
</protein>
<feature type="coiled-coil region" evidence="1">
    <location>
        <begin position="356"/>
        <end position="420"/>
    </location>
</feature>
<gene>
    <name evidence="4" type="primary">Contig15546.g16572</name>
    <name evidence="4" type="ORF">STYLEM_1769</name>
</gene>
<evidence type="ECO:0000313" key="5">
    <source>
        <dbReference type="Proteomes" id="UP000039865"/>
    </source>
</evidence>
<dbReference type="Proteomes" id="UP000039865">
    <property type="component" value="Unassembled WGS sequence"/>
</dbReference>
<evidence type="ECO:0000256" key="1">
    <source>
        <dbReference type="SAM" id="Coils"/>
    </source>
</evidence>
<organism evidence="4 5">
    <name type="scientific">Stylonychia lemnae</name>
    <name type="common">Ciliate</name>
    <dbReference type="NCBI Taxonomy" id="5949"/>
    <lineage>
        <taxon>Eukaryota</taxon>
        <taxon>Sar</taxon>
        <taxon>Alveolata</taxon>
        <taxon>Ciliophora</taxon>
        <taxon>Intramacronucleata</taxon>
        <taxon>Spirotrichea</taxon>
        <taxon>Stichotrichia</taxon>
        <taxon>Sporadotrichida</taxon>
        <taxon>Oxytrichidae</taxon>
        <taxon>Stylonychinae</taxon>
        <taxon>Stylonychia</taxon>
    </lineage>
</organism>
<name>A0A077ZTG2_STYLE</name>
<feature type="compositionally biased region" description="Basic and acidic residues" evidence="2">
    <location>
        <begin position="481"/>
        <end position="491"/>
    </location>
</feature>
<keyword evidence="3" id="KW-0732">Signal</keyword>
<feature type="signal peptide" evidence="3">
    <location>
        <begin position="1"/>
        <end position="26"/>
    </location>
</feature>
<dbReference type="AlphaFoldDB" id="A0A077ZTG2"/>
<feature type="compositionally biased region" description="Polar residues" evidence="2">
    <location>
        <begin position="512"/>
        <end position="532"/>
    </location>
</feature>
<evidence type="ECO:0000256" key="3">
    <source>
        <dbReference type="SAM" id="SignalP"/>
    </source>
</evidence>
<evidence type="ECO:0000313" key="4">
    <source>
        <dbReference type="EMBL" id="CDW72804.1"/>
    </source>
</evidence>
<feature type="region of interest" description="Disordered" evidence="2">
    <location>
        <begin position="664"/>
        <end position="789"/>
    </location>
</feature>
<feature type="compositionally biased region" description="Acidic residues" evidence="2">
    <location>
        <begin position="960"/>
        <end position="1001"/>
    </location>
</feature>
<feature type="compositionally biased region" description="Polar residues" evidence="2">
    <location>
        <begin position="492"/>
        <end position="502"/>
    </location>
</feature>
<feature type="region of interest" description="Disordered" evidence="2">
    <location>
        <begin position="926"/>
        <end position="1029"/>
    </location>
</feature>